<sequence length="51" mass="6141">MTWKGKHPHTYLIDNTYKKGITIQSSELHFYQQFWHPSENLPKWDITIAPL</sequence>
<protein>
    <submittedName>
        <fullName evidence="1">Uncharacterized protein</fullName>
    </submittedName>
</protein>
<accession>A0A563W0N4</accession>
<evidence type="ECO:0000313" key="2">
    <source>
        <dbReference type="Proteomes" id="UP000320055"/>
    </source>
</evidence>
<gene>
    <name evidence="1" type="ORF">H1P_580001</name>
</gene>
<name>A0A563W0N4_9CYAN</name>
<reference evidence="1 2" key="1">
    <citation type="submission" date="2019-01" db="EMBL/GenBank/DDBJ databases">
        <authorList>
            <person name="Brito A."/>
        </authorList>
    </citation>
    <scope>NUCLEOTIDE SEQUENCE [LARGE SCALE GENOMIC DNA]</scope>
    <source>
        <strain evidence="1">1</strain>
    </source>
</reference>
<proteinExistence type="predicted"/>
<evidence type="ECO:0000313" key="1">
    <source>
        <dbReference type="EMBL" id="VEP17254.1"/>
    </source>
</evidence>
<organism evidence="1 2">
    <name type="scientific">Hyella patelloides LEGE 07179</name>
    <dbReference type="NCBI Taxonomy" id="945734"/>
    <lineage>
        <taxon>Bacteria</taxon>
        <taxon>Bacillati</taxon>
        <taxon>Cyanobacteriota</taxon>
        <taxon>Cyanophyceae</taxon>
        <taxon>Pleurocapsales</taxon>
        <taxon>Hyellaceae</taxon>
        <taxon>Hyella</taxon>
    </lineage>
</organism>
<keyword evidence="2" id="KW-1185">Reference proteome</keyword>
<dbReference type="EMBL" id="CAACVJ010000534">
    <property type="protein sequence ID" value="VEP17254.1"/>
    <property type="molecule type" value="Genomic_DNA"/>
</dbReference>
<dbReference type="AlphaFoldDB" id="A0A563W0N4"/>
<dbReference type="RefSeq" id="WP_186375926.1">
    <property type="nucleotide sequence ID" value="NZ_LR213817.1"/>
</dbReference>
<dbReference type="Proteomes" id="UP000320055">
    <property type="component" value="Unassembled WGS sequence"/>
</dbReference>